<name>A0A4U5N444_STECR</name>
<feature type="region of interest" description="Disordered" evidence="1">
    <location>
        <begin position="19"/>
        <end position="59"/>
    </location>
</feature>
<sequence>MYTLVFRIGPGIRGIDSRKELDMRSKSSPFRDRPGALHAPAEEPEAPETIHRPRGDPQEALPRSKIVSAFSLKVWDLGFITDILLRPFKAGGGALLESEHFDDGAEDGIAFLPKMSLCSVFMIVSKLLKRPRMTENRLTLGVDGAIRDSSDQRGAIVRVHQRKRNGAHGRRRTLSRRRPGAVRTGIAGSAYFHLFISKQSEIRHWANAATHIHTIKNTNRFILSR</sequence>
<proteinExistence type="predicted"/>
<dbReference type="Proteomes" id="UP000298663">
    <property type="component" value="Unassembled WGS sequence"/>
</dbReference>
<evidence type="ECO:0000256" key="1">
    <source>
        <dbReference type="SAM" id="MobiDB-lite"/>
    </source>
</evidence>
<keyword evidence="3" id="KW-1185">Reference proteome</keyword>
<comment type="caution">
    <text evidence="2">The sequence shown here is derived from an EMBL/GenBank/DDBJ whole genome shotgun (WGS) entry which is preliminary data.</text>
</comment>
<evidence type="ECO:0000313" key="3">
    <source>
        <dbReference type="Proteomes" id="UP000298663"/>
    </source>
</evidence>
<protein>
    <submittedName>
        <fullName evidence="2">Uncharacterized protein</fullName>
    </submittedName>
</protein>
<evidence type="ECO:0000313" key="2">
    <source>
        <dbReference type="EMBL" id="TKR77239.1"/>
    </source>
</evidence>
<reference evidence="2 3" key="1">
    <citation type="journal article" date="2015" name="Genome Biol.">
        <title>Comparative genomics of Steinernema reveals deeply conserved gene regulatory networks.</title>
        <authorList>
            <person name="Dillman A.R."/>
            <person name="Macchietto M."/>
            <person name="Porter C.F."/>
            <person name="Rogers A."/>
            <person name="Williams B."/>
            <person name="Antoshechkin I."/>
            <person name="Lee M.M."/>
            <person name="Goodwin Z."/>
            <person name="Lu X."/>
            <person name="Lewis E.E."/>
            <person name="Goodrich-Blair H."/>
            <person name="Stock S.P."/>
            <person name="Adams B.J."/>
            <person name="Sternberg P.W."/>
            <person name="Mortazavi A."/>
        </authorList>
    </citation>
    <scope>NUCLEOTIDE SEQUENCE [LARGE SCALE GENOMIC DNA]</scope>
    <source>
        <strain evidence="2 3">ALL</strain>
    </source>
</reference>
<accession>A0A4U5N444</accession>
<reference evidence="2 3" key="2">
    <citation type="journal article" date="2019" name="G3 (Bethesda)">
        <title>Hybrid Assembly of the Genome of the Entomopathogenic Nematode Steinernema carpocapsae Identifies the X-Chromosome.</title>
        <authorList>
            <person name="Serra L."/>
            <person name="Macchietto M."/>
            <person name="Macias-Munoz A."/>
            <person name="McGill C.J."/>
            <person name="Rodriguez I.M."/>
            <person name="Rodriguez B."/>
            <person name="Murad R."/>
            <person name="Mortazavi A."/>
        </authorList>
    </citation>
    <scope>NUCLEOTIDE SEQUENCE [LARGE SCALE GENOMIC DNA]</scope>
    <source>
        <strain evidence="2 3">ALL</strain>
    </source>
</reference>
<gene>
    <name evidence="2" type="ORF">L596_018249</name>
</gene>
<dbReference type="AlphaFoldDB" id="A0A4U5N444"/>
<organism evidence="2 3">
    <name type="scientific">Steinernema carpocapsae</name>
    <name type="common">Entomopathogenic nematode</name>
    <dbReference type="NCBI Taxonomy" id="34508"/>
    <lineage>
        <taxon>Eukaryota</taxon>
        <taxon>Metazoa</taxon>
        <taxon>Ecdysozoa</taxon>
        <taxon>Nematoda</taxon>
        <taxon>Chromadorea</taxon>
        <taxon>Rhabditida</taxon>
        <taxon>Tylenchina</taxon>
        <taxon>Panagrolaimomorpha</taxon>
        <taxon>Strongyloidoidea</taxon>
        <taxon>Steinernematidae</taxon>
        <taxon>Steinernema</taxon>
    </lineage>
</organism>
<feature type="compositionally biased region" description="Basic and acidic residues" evidence="1">
    <location>
        <begin position="19"/>
        <end position="35"/>
    </location>
</feature>
<feature type="compositionally biased region" description="Basic and acidic residues" evidence="1">
    <location>
        <begin position="48"/>
        <end position="57"/>
    </location>
</feature>
<dbReference type="EMBL" id="AZBU02000005">
    <property type="protein sequence ID" value="TKR77239.1"/>
    <property type="molecule type" value="Genomic_DNA"/>
</dbReference>